<evidence type="ECO:0000313" key="1">
    <source>
        <dbReference type="EMBL" id="KAD3640957.1"/>
    </source>
</evidence>
<dbReference type="PANTHER" id="PTHR33052">
    <property type="entry name" value="DUF4228 DOMAIN PROTEIN-RELATED"/>
    <property type="match status" value="1"/>
</dbReference>
<protein>
    <recommendedName>
        <fullName evidence="3">DUF4228 domain-containing protein</fullName>
    </recommendedName>
</protein>
<evidence type="ECO:0000313" key="2">
    <source>
        <dbReference type="Proteomes" id="UP000326396"/>
    </source>
</evidence>
<dbReference type="OrthoDB" id="843671at2759"/>
<reference evidence="1 2" key="1">
    <citation type="submission" date="2019-05" db="EMBL/GenBank/DDBJ databases">
        <title>Mikania micrantha, genome provides insights into the molecular mechanism of rapid growth.</title>
        <authorList>
            <person name="Liu B."/>
        </authorList>
    </citation>
    <scope>NUCLEOTIDE SEQUENCE [LARGE SCALE GENOMIC DNA]</scope>
    <source>
        <strain evidence="1">NLD-2019</strain>
        <tissue evidence="1">Leaf</tissue>
    </source>
</reference>
<accession>A0A5N6MN11</accession>
<comment type="caution">
    <text evidence="1">The sequence shown here is derived from an EMBL/GenBank/DDBJ whole genome shotgun (WGS) entry which is preliminary data.</text>
</comment>
<dbReference type="Pfam" id="PF14009">
    <property type="entry name" value="PADRE"/>
    <property type="match status" value="1"/>
</dbReference>
<evidence type="ECO:0008006" key="3">
    <source>
        <dbReference type="Google" id="ProtNLM"/>
    </source>
</evidence>
<dbReference type="EMBL" id="SZYD01000015">
    <property type="protein sequence ID" value="KAD3640957.1"/>
    <property type="molecule type" value="Genomic_DNA"/>
</dbReference>
<keyword evidence="2" id="KW-1185">Reference proteome</keyword>
<proteinExistence type="predicted"/>
<organism evidence="1 2">
    <name type="scientific">Mikania micrantha</name>
    <name type="common">bitter vine</name>
    <dbReference type="NCBI Taxonomy" id="192012"/>
    <lineage>
        <taxon>Eukaryota</taxon>
        <taxon>Viridiplantae</taxon>
        <taxon>Streptophyta</taxon>
        <taxon>Embryophyta</taxon>
        <taxon>Tracheophyta</taxon>
        <taxon>Spermatophyta</taxon>
        <taxon>Magnoliopsida</taxon>
        <taxon>eudicotyledons</taxon>
        <taxon>Gunneridae</taxon>
        <taxon>Pentapetalae</taxon>
        <taxon>asterids</taxon>
        <taxon>campanulids</taxon>
        <taxon>Asterales</taxon>
        <taxon>Asteraceae</taxon>
        <taxon>Asteroideae</taxon>
        <taxon>Heliantheae alliance</taxon>
        <taxon>Eupatorieae</taxon>
        <taxon>Mikania</taxon>
    </lineage>
</organism>
<sequence>MHATMGICTSCQSTYAVTGKLVLPDGRLQEFFQPTKASYFLHKNPNTFICDSDEMDFDDVVSPIKDDEELQPGQLYFVLPIKRLNLPLQPEEMAALAVKASAALAAKCGGCRRSKGISFTTSFSGEKRRVIDSARVAEVETVGLSRRSCGGGVGGGKGRKFKAMLAAIPE</sequence>
<gene>
    <name evidence="1" type="ORF">E3N88_30180</name>
</gene>
<dbReference type="AlphaFoldDB" id="A0A5N6MN11"/>
<dbReference type="Proteomes" id="UP000326396">
    <property type="component" value="Linkage Group LG5"/>
</dbReference>
<name>A0A5N6MN11_9ASTR</name>
<dbReference type="InterPro" id="IPR025322">
    <property type="entry name" value="PADRE_dom"/>
</dbReference>